<dbReference type="SMART" id="SM00114">
    <property type="entry name" value="CARD"/>
    <property type="match status" value="1"/>
</dbReference>
<dbReference type="Gene3D" id="1.10.533.10">
    <property type="entry name" value="Death Domain, Fas"/>
    <property type="match status" value="1"/>
</dbReference>
<dbReference type="GO" id="GO:0004197">
    <property type="term" value="F:cysteine-type endopeptidase activity"/>
    <property type="evidence" value="ECO:0007669"/>
    <property type="project" value="InterPro"/>
</dbReference>
<dbReference type="InterPro" id="IPR001315">
    <property type="entry name" value="CARD"/>
</dbReference>
<comment type="caution">
    <text evidence="2">The sequence shown here is derived from an EMBL/GenBank/DDBJ whole genome shotgun (WGS) entry which is preliminary data.</text>
</comment>
<evidence type="ECO:0000313" key="2">
    <source>
        <dbReference type="EMBL" id="KAJ8342946.1"/>
    </source>
</evidence>
<keyword evidence="3" id="KW-1185">Reference proteome</keyword>
<dbReference type="InterPro" id="IPR002398">
    <property type="entry name" value="Pept_C14"/>
</dbReference>
<dbReference type="PROSITE" id="PS50209">
    <property type="entry name" value="CARD"/>
    <property type="match status" value="1"/>
</dbReference>
<dbReference type="GO" id="GO:0006508">
    <property type="term" value="P:proteolysis"/>
    <property type="evidence" value="ECO:0007669"/>
    <property type="project" value="InterPro"/>
</dbReference>
<dbReference type="GO" id="GO:0072559">
    <property type="term" value="C:NLRP3 inflammasome complex"/>
    <property type="evidence" value="ECO:0007669"/>
    <property type="project" value="TreeGrafter"/>
</dbReference>
<dbReference type="GO" id="GO:0050727">
    <property type="term" value="P:regulation of inflammatory response"/>
    <property type="evidence" value="ECO:0007669"/>
    <property type="project" value="TreeGrafter"/>
</dbReference>
<evidence type="ECO:0000313" key="3">
    <source>
        <dbReference type="Proteomes" id="UP001152622"/>
    </source>
</evidence>
<sequence>MAAELFKVRTQFVEKVSLVVVHQLLDDLLQKQTLNGGEVDEVREEHRQRVDQARDLIDMVRRKGDIASKQLMQCLEFRDPRLFEELRWIVVMTGDEPMVGKNLL</sequence>
<protein>
    <recommendedName>
        <fullName evidence="1">CARD domain-containing protein</fullName>
    </recommendedName>
</protein>
<dbReference type="Proteomes" id="UP001152622">
    <property type="component" value="Chromosome 14"/>
</dbReference>
<proteinExistence type="predicted"/>
<dbReference type="GO" id="GO:0042981">
    <property type="term" value="P:regulation of apoptotic process"/>
    <property type="evidence" value="ECO:0007669"/>
    <property type="project" value="InterPro"/>
</dbReference>
<name>A0A9Q1IKI3_SYNKA</name>
<dbReference type="OrthoDB" id="8869108at2759"/>
<evidence type="ECO:0000259" key="1">
    <source>
        <dbReference type="PROSITE" id="PS50209"/>
    </source>
</evidence>
<dbReference type="Pfam" id="PF00619">
    <property type="entry name" value="CARD"/>
    <property type="match status" value="1"/>
</dbReference>
<dbReference type="PANTHER" id="PTHR47901:SF3">
    <property type="entry name" value="CASPASE-1"/>
    <property type="match status" value="1"/>
</dbReference>
<dbReference type="PANTHER" id="PTHR47901">
    <property type="entry name" value="CASPASE RECRUITMENT DOMAIN-CONTAINING PROTEIN 18"/>
    <property type="match status" value="1"/>
</dbReference>
<dbReference type="InterPro" id="IPR011029">
    <property type="entry name" value="DEATH-like_dom_sf"/>
</dbReference>
<gene>
    <name evidence="2" type="ORF">SKAU_G00328740</name>
</gene>
<dbReference type="SUPFAM" id="SSF47986">
    <property type="entry name" value="DEATH domain"/>
    <property type="match status" value="1"/>
</dbReference>
<dbReference type="EMBL" id="JAINUF010000014">
    <property type="protein sequence ID" value="KAJ8342946.1"/>
    <property type="molecule type" value="Genomic_DNA"/>
</dbReference>
<accession>A0A9Q1IKI3</accession>
<dbReference type="GO" id="GO:0072557">
    <property type="term" value="C:IPAF inflammasome complex"/>
    <property type="evidence" value="ECO:0007669"/>
    <property type="project" value="TreeGrafter"/>
</dbReference>
<reference evidence="2" key="1">
    <citation type="journal article" date="2023" name="Science">
        <title>Genome structures resolve the early diversification of teleost fishes.</title>
        <authorList>
            <person name="Parey E."/>
            <person name="Louis A."/>
            <person name="Montfort J."/>
            <person name="Bouchez O."/>
            <person name="Roques C."/>
            <person name="Iampietro C."/>
            <person name="Lluch J."/>
            <person name="Castinel A."/>
            <person name="Donnadieu C."/>
            <person name="Desvignes T."/>
            <person name="Floi Bucao C."/>
            <person name="Jouanno E."/>
            <person name="Wen M."/>
            <person name="Mejri S."/>
            <person name="Dirks R."/>
            <person name="Jansen H."/>
            <person name="Henkel C."/>
            <person name="Chen W.J."/>
            <person name="Zahm M."/>
            <person name="Cabau C."/>
            <person name="Klopp C."/>
            <person name="Thompson A.W."/>
            <person name="Robinson-Rechavi M."/>
            <person name="Braasch I."/>
            <person name="Lecointre G."/>
            <person name="Bobe J."/>
            <person name="Postlethwait J.H."/>
            <person name="Berthelot C."/>
            <person name="Roest Crollius H."/>
            <person name="Guiguen Y."/>
        </authorList>
    </citation>
    <scope>NUCLEOTIDE SEQUENCE</scope>
    <source>
        <strain evidence="2">WJC10195</strain>
    </source>
</reference>
<dbReference type="AlphaFoldDB" id="A0A9Q1IKI3"/>
<organism evidence="2 3">
    <name type="scientific">Synaphobranchus kaupii</name>
    <name type="common">Kaup's arrowtooth eel</name>
    <dbReference type="NCBI Taxonomy" id="118154"/>
    <lineage>
        <taxon>Eukaryota</taxon>
        <taxon>Metazoa</taxon>
        <taxon>Chordata</taxon>
        <taxon>Craniata</taxon>
        <taxon>Vertebrata</taxon>
        <taxon>Euteleostomi</taxon>
        <taxon>Actinopterygii</taxon>
        <taxon>Neopterygii</taxon>
        <taxon>Teleostei</taxon>
        <taxon>Anguilliformes</taxon>
        <taxon>Synaphobranchidae</taxon>
        <taxon>Synaphobranchus</taxon>
    </lineage>
</organism>
<feature type="domain" description="CARD" evidence="1">
    <location>
        <begin position="1"/>
        <end position="86"/>
    </location>
</feature>
<dbReference type="GO" id="GO:0097169">
    <property type="term" value="C:AIM2 inflammasome complex"/>
    <property type="evidence" value="ECO:0007669"/>
    <property type="project" value="TreeGrafter"/>
</dbReference>